<gene>
    <name evidence="2" type="ORF">K9D25_15510</name>
</gene>
<dbReference type="GO" id="GO:0003677">
    <property type="term" value="F:DNA binding"/>
    <property type="evidence" value="ECO:0007669"/>
    <property type="project" value="UniProtKB-KW"/>
</dbReference>
<dbReference type="SUPFAM" id="SSF52540">
    <property type="entry name" value="P-loop containing nucleoside triphosphate hydrolases"/>
    <property type="match status" value="1"/>
</dbReference>
<feature type="coiled-coil region" evidence="1">
    <location>
        <begin position="624"/>
        <end position="689"/>
    </location>
</feature>
<dbReference type="Gene3D" id="3.40.50.300">
    <property type="entry name" value="P-loop containing nucleotide triphosphate hydrolases"/>
    <property type="match status" value="2"/>
</dbReference>
<dbReference type="AlphaFoldDB" id="A0A9E6ZTC6"/>
<feature type="coiled-coil region" evidence="1">
    <location>
        <begin position="215"/>
        <end position="249"/>
    </location>
</feature>
<dbReference type="EMBL" id="CP083239">
    <property type="protein sequence ID" value="UOK70126.1"/>
    <property type="molecule type" value="Genomic_DNA"/>
</dbReference>
<sequence length="879" mass="94594">MKISALRLFNVKRFAQRGVAIENIGDGVNVLCAVNEFGKSTSFEALHALFFQPHSGTPGDVQRLRPYSGGSPLVEADIATEAGRFRLTKQYYGGRFARVTDLASGRLLAQADEAEAFIAGLIRGGTAGPAGLLWVRQGLTGIEKRSKSEEDSEKQVRASLLESVQGEVEAVTGGRRMAEIMAATQAALADLVTATGRPKAGGRYAAALDARDGLIEQEQRLAADVRALREALDRRAQALKRLAELDQQEERQARHRAVESAQAAFDAAKAQGEALRAAEAEAGLARERRDAAERELTAYRNVLATAQAHAAAMAEAEQRRAAAVARRQSAGAELQRVQAELVAAEAAEDAARQRLTRAEAASTAREARARQAALAERLAAAEAARQALEAADAALALAKLPPGSLDELQALEIDIAKRRAVEEAARPSVTIEYAPDAAPLLMDGTPLGEGEERGYDGQARLTLPGLGTLTLRSNRAAPTDSRLKEAQARHRALLSALGVEDLAAARARQMRAQQIETERREGPARLALLAPEGLARLREEVAAGAGLGAELPETEDEPAALRAALAAAEERRALARQALRAAEPLRARADEAFVEAETALAGLKAEHAQIAALLGPEDARPARADALARRRDELQRLFTDAEAQMQRHRAGAFDLATAEAALRRARSVEEAATKEAATLRETLAGLNAQIGTRADEAVEEMWGEAKEALAAATARAEGFKAEVRVLQRLATALEAARAQARDLYLRPVMAELSPLLGLLFDDAAITFDDRTLLPQTLRRNGHEEEVERLSGGMREQLSVLTRLAFARLLARDGRPAPVILDDALVYSDDDRIERMFDALHRQSRDQQIIVFSCRQRAFQKLGGHVLAMTDWQPGAGTAS</sequence>
<protein>
    <submittedName>
        <fullName evidence="2">DNA-binding protein</fullName>
    </submittedName>
</protein>
<organism evidence="2 3">
    <name type="scientific">Ancylobacter polymorphus</name>
    <dbReference type="NCBI Taxonomy" id="223390"/>
    <lineage>
        <taxon>Bacteria</taxon>
        <taxon>Pseudomonadati</taxon>
        <taxon>Pseudomonadota</taxon>
        <taxon>Alphaproteobacteria</taxon>
        <taxon>Hyphomicrobiales</taxon>
        <taxon>Xanthobacteraceae</taxon>
        <taxon>Ancylobacter</taxon>
    </lineage>
</organism>
<dbReference type="PANTHER" id="PTHR41259:SF1">
    <property type="entry name" value="DOUBLE-STRAND BREAK REPAIR RAD50 ATPASE, PUTATIVE-RELATED"/>
    <property type="match status" value="1"/>
</dbReference>
<evidence type="ECO:0000313" key="2">
    <source>
        <dbReference type="EMBL" id="UOK70126.1"/>
    </source>
</evidence>
<dbReference type="PANTHER" id="PTHR41259">
    <property type="entry name" value="DOUBLE-STRAND BREAK REPAIR RAD50 ATPASE, PUTATIVE-RELATED"/>
    <property type="match status" value="1"/>
</dbReference>
<reference evidence="2" key="1">
    <citation type="submission" date="2021-09" db="EMBL/GenBank/DDBJ databases">
        <title>Network and meta-omics reveal the key degrader and cooperation patterns in an efficient 1,4-dioxane-degrading microbial community.</title>
        <authorList>
            <person name="Dai C."/>
        </authorList>
    </citation>
    <scope>NUCLEOTIDE SEQUENCE</scope>
    <source>
        <strain evidence="2">ZM13</strain>
    </source>
</reference>
<dbReference type="KEGG" id="apol:K9D25_15510"/>
<keyword evidence="1" id="KW-0175">Coiled coil</keyword>
<dbReference type="RefSeq" id="WP_244376518.1">
    <property type="nucleotide sequence ID" value="NZ_CP083239.1"/>
</dbReference>
<name>A0A9E6ZTC6_9HYPH</name>
<accession>A0A9E6ZTC6</accession>
<feature type="coiled-coil region" evidence="1">
    <location>
        <begin position="275"/>
        <end position="391"/>
    </location>
</feature>
<keyword evidence="2" id="KW-0238">DNA-binding</keyword>
<evidence type="ECO:0000256" key="1">
    <source>
        <dbReference type="SAM" id="Coils"/>
    </source>
</evidence>
<proteinExistence type="predicted"/>
<dbReference type="Proteomes" id="UP000831684">
    <property type="component" value="Chromosome"/>
</dbReference>
<dbReference type="InterPro" id="IPR027417">
    <property type="entry name" value="P-loop_NTPase"/>
</dbReference>
<evidence type="ECO:0000313" key="3">
    <source>
        <dbReference type="Proteomes" id="UP000831684"/>
    </source>
</evidence>